<reference evidence="1" key="1">
    <citation type="submission" date="2021-06" db="EMBL/GenBank/DDBJ databases">
        <authorList>
            <person name="Kallberg Y."/>
            <person name="Tangrot J."/>
            <person name="Rosling A."/>
        </authorList>
    </citation>
    <scope>NUCLEOTIDE SEQUENCE</scope>
    <source>
        <strain evidence="1">MA453B</strain>
    </source>
</reference>
<organism evidence="1 2">
    <name type="scientific">Dentiscutata erythropus</name>
    <dbReference type="NCBI Taxonomy" id="1348616"/>
    <lineage>
        <taxon>Eukaryota</taxon>
        <taxon>Fungi</taxon>
        <taxon>Fungi incertae sedis</taxon>
        <taxon>Mucoromycota</taxon>
        <taxon>Glomeromycotina</taxon>
        <taxon>Glomeromycetes</taxon>
        <taxon>Diversisporales</taxon>
        <taxon>Gigasporaceae</taxon>
        <taxon>Dentiscutata</taxon>
    </lineage>
</organism>
<accession>A0A9N9KGX7</accession>
<dbReference type="Proteomes" id="UP000789405">
    <property type="component" value="Unassembled WGS sequence"/>
</dbReference>
<name>A0A9N9KGX7_9GLOM</name>
<sequence length="136" mass="15577">MKNVTTIDVPPTYPTFGMTNAIKPKIHNQTTTQQLPIPTMSTNMPLSIPAILPGFNPFIYPYTIPTPLFQQPPQNTSKCNITLKEFFNELDQLHNSNGVYTAFTEFFKEHEILVDHIKYLTDDQLDKLGVTKYGWQ</sequence>
<dbReference type="AlphaFoldDB" id="A0A9N9KGX7"/>
<protein>
    <submittedName>
        <fullName evidence="1">17741_t:CDS:1</fullName>
    </submittedName>
</protein>
<keyword evidence="2" id="KW-1185">Reference proteome</keyword>
<proteinExistence type="predicted"/>
<gene>
    <name evidence="1" type="ORF">DERYTH_LOCUS27939</name>
</gene>
<feature type="non-terminal residue" evidence="1">
    <location>
        <position position="136"/>
    </location>
</feature>
<dbReference type="CDD" id="cd09487">
    <property type="entry name" value="SAM_superfamily"/>
    <property type="match status" value="1"/>
</dbReference>
<evidence type="ECO:0000313" key="1">
    <source>
        <dbReference type="EMBL" id="CAG8825636.1"/>
    </source>
</evidence>
<dbReference type="OrthoDB" id="2329003at2759"/>
<comment type="caution">
    <text evidence="1">The sequence shown here is derived from an EMBL/GenBank/DDBJ whole genome shotgun (WGS) entry which is preliminary data.</text>
</comment>
<evidence type="ECO:0000313" key="2">
    <source>
        <dbReference type="Proteomes" id="UP000789405"/>
    </source>
</evidence>
<dbReference type="EMBL" id="CAJVPY010066792">
    <property type="protein sequence ID" value="CAG8825636.1"/>
    <property type="molecule type" value="Genomic_DNA"/>
</dbReference>